<dbReference type="AlphaFoldDB" id="T1B594"/>
<dbReference type="Gene3D" id="3.30.70.1210">
    <property type="entry name" value="Crispr-associated protein, domain 2"/>
    <property type="match status" value="1"/>
</dbReference>
<name>T1B594_9ZZZZ</name>
<gene>
    <name evidence="1" type="ORF">B1B_06967</name>
</gene>
<reference evidence="1" key="2">
    <citation type="journal article" date="2014" name="ISME J.">
        <title>Microbial stratification in low pH oxic and suboxic macroscopic growths along an acid mine drainage.</title>
        <authorList>
            <person name="Mendez-Garcia C."/>
            <person name="Mesa V."/>
            <person name="Sprenger R.R."/>
            <person name="Richter M."/>
            <person name="Diez M.S."/>
            <person name="Solano J."/>
            <person name="Bargiela R."/>
            <person name="Golyshina O.V."/>
            <person name="Manteca A."/>
            <person name="Ramos J.L."/>
            <person name="Gallego J.R."/>
            <person name="Llorente I."/>
            <person name="Martins Dos Santos V.A."/>
            <person name="Jensen O.N."/>
            <person name="Pelaez A.I."/>
            <person name="Sanchez J."/>
            <person name="Ferrer M."/>
        </authorList>
    </citation>
    <scope>NUCLEOTIDE SEQUENCE</scope>
</reference>
<evidence type="ECO:0000313" key="1">
    <source>
        <dbReference type="EMBL" id="EQD63588.1"/>
    </source>
</evidence>
<accession>T1B594</accession>
<evidence type="ECO:0008006" key="2">
    <source>
        <dbReference type="Google" id="ProtNLM"/>
    </source>
</evidence>
<sequence length="166" mass="18538">MVALPDTGGDIYRQHQHVWKAMHGDFRHGREFVYSMLSPHLALVRSTRLSRGVTSVLPEHSMKATLVTAAQTPDGLRRLDREEARGMVASLLHRHGIMAARIEISSQRMATGCKVDRVTGRRHVIAVPVSDVIFDARVHQPALAQLAWRDGIGRGKRFGFGMLQKV</sequence>
<proteinExistence type="predicted"/>
<comment type="caution">
    <text evidence="1">The sequence shown here is derived from an EMBL/GenBank/DDBJ whole genome shotgun (WGS) entry which is preliminary data.</text>
</comment>
<protein>
    <recommendedName>
        <fullName evidence="2">CRISPR associated protein</fullName>
    </recommendedName>
</protein>
<dbReference type="EMBL" id="AUZY01004425">
    <property type="protein sequence ID" value="EQD63588.1"/>
    <property type="molecule type" value="Genomic_DNA"/>
</dbReference>
<reference evidence="1" key="1">
    <citation type="submission" date="2013-08" db="EMBL/GenBank/DDBJ databases">
        <authorList>
            <person name="Mendez C."/>
            <person name="Richter M."/>
            <person name="Ferrer M."/>
            <person name="Sanchez J."/>
        </authorList>
    </citation>
    <scope>NUCLEOTIDE SEQUENCE</scope>
</reference>
<organism evidence="1">
    <name type="scientific">mine drainage metagenome</name>
    <dbReference type="NCBI Taxonomy" id="410659"/>
    <lineage>
        <taxon>unclassified sequences</taxon>
        <taxon>metagenomes</taxon>
        <taxon>ecological metagenomes</taxon>
    </lineage>
</organism>
<dbReference type="SUPFAM" id="SSF117987">
    <property type="entry name" value="CRISPR-associated protein"/>
    <property type="match status" value="1"/>
</dbReference>